<reference evidence="6 7" key="1">
    <citation type="journal article" date="2024" name="Commun. Biol.">
        <title>Comparative genomic analysis of thermophilic fungi reveals convergent evolutionary adaptations and gene losses.</title>
        <authorList>
            <person name="Steindorff A.S."/>
            <person name="Aguilar-Pontes M.V."/>
            <person name="Robinson A.J."/>
            <person name="Andreopoulos B."/>
            <person name="LaButti K."/>
            <person name="Kuo A."/>
            <person name="Mondo S."/>
            <person name="Riley R."/>
            <person name="Otillar R."/>
            <person name="Haridas S."/>
            <person name="Lipzen A."/>
            <person name="Grimwood J."/>
            <person name="Schmutz J."/>
            <person name="Clum A."/>
            <person name="Reid I.D."/>
            <person name="Moisan M.C."/>
            <person name="Butler G."/>
            <person name="Nguyen T.T.M."/>
            <person name="Dewar K."/>
            <person name="Conant G."/>
            <person name="Drula E."/>
            <person name="Henrissat B."/>
            <person name="Hansel C."/>
            <person name="Singer S."/>
            <person name="Hutchinson M.I."/>
            <person name="de Vries R.P."/>
            <person name="Natvig D.O."/>
            <person name="Powell A.J."/>
            <person name="Tsang A."/>
            <person name="Grigoriev I.V."/>
        </authorList>
    </citation>
    <scope>NUCLEOTIDE SEQUENCE [LARGE SCALE GENOMIC DNA]</scope>
    <source>
        <strain evidence="6 7">ATCC 24622</strain>
    </source>
</reference>
<dbReference type="PANTHER" id="PTHR13789">
    <property type="entry name" value="MONOOXYGENASE"/>
    <property type="match status" value="1"/>
</dbReference>
<protein>
    <recommendedName>
        <fullName evidence="5">FAD-dependent oxidoreductase 2 FAD-binding domain-containing protein</fullName>
    </recommendedName>
</protein>
<evidence type="ECO:0000313" key="6">
    <source>
        <dbReference type="EMBL" id="KAL1842827.1"/>
    </source>
</evidence>
<evidence type="ECO:0000259" key="5">
    <source>
        <dbReference type="Pfam" id="PF00890"/>
    </source>
</evidence>
<dbReference type="InterPro" id="IPR050493">
    <property type="entry name" value="FAD-dep_Monooxygenase_BioMet"/>
</dbReference>
<dbReference type="Gene3D" id="3.50.50.60">
    <property type="entry name" value="FAD/NAD(P)-binding domain"/>
    <property type="match status" value="1"/>
</dbReference>
<evidence type="ECO:0000256" key="3">
    <source>
        <dbReference type="ARBA" id="ARBA00023002"/>
    </source>
</evidence>
<dbReference type="PANTHER" id="PTHR13789:SF236">
    <property type="entry name" value="MONOOXYGENASE, PUTATIVE (AFU_ORTHOLOGUE AFUA_6G12060)-RELATED"/>
    <property type="match status" value="1"/>
</dbReference>
<organism evidence="6 7">
    <name type="scientific">Phialemonium thermophilum</name>
    <dbReference type="NCBI Taxonomy" id="223376"/>
    <lineage>
        <taxon>Eukaryota</taxon>
        <taxon>Fungi</taxon>
        <taxon>Dikarya</taxon>
        <taxon>Ascomycota</taxon>
        <taxon>Pezizomycotina</taxon>
        <taxon>Sordariomycetes</taxon>
        <taxon>Sordariomycetidae</taxon>
        <taxon>Cephalothecales</taxon>
        <taxon>Cephalothecaceae</taxon>
        <taxon>Phialemonium</taxon>
    </lineage>
</organism>
<comment type="caution">
    <text evidence="6">The sequence shown here is derived from an EMBL/GenBank/DDBJ whole genome shotgun (WGS) entry which is preliminary data.</text>
</comment>
<dbReference type="InterPro" id="IPR003953">
    <property type="entry name" value="FAD-dep_OxRdtase_2_FAD-bd"/>
</dbReference>
<name>A0ABR3VMA5_9PEZI</name>
<keyword evidence="4" id="KW-0503">Monooxygenase</keyword>
<gene>
    <name evidence="6" type="ORF">VTK73DRAFT_3021</name>
</gene>
<evidence type="ECO:0000256" key="1">
    <source>
        <dbReference type="ARBA" id="ARBA00007992"/>
    </source>
</evidence>
<evidence type="ECO:0000256" key="2">
    <source>
        <dbReference type="ARBA" id="ARBA00022630"/>
    </source>
</evidence>
<dbReference type="InterPro" id="IPR036188">
    <property type="entry name" value="FAD/NAD-bd_sf"/>
</dbReference>
<proteinExistence type="inferred from homology"/>
<evidence type="ECO:0000313" key="7">
    <source>
        <dbReference type="Proteomes" id="UP001586593"/>
    </source>
</evidence>
<dbReference type="EMBL" id="JAZHXJ010001903">
    <property type="protein sequence ID" value="KAL1842827.1"/>
    <property type="molecule type" value="Genomic_DNA"/>
</dbReference>
<accession>A0ABR3VMA5</accession>
<keyword evidence="7" id="KW-1185">Reference proteome</keyword>
<keyword evidence="2" id="KW-0285">Flavoprotein</keyword>
<evidence type="ECO:0000256" key="4">
    <source>
        <dbReference type="ARBA" id="ARBA00023033"/>
    </source>
</evidence>
<dbReference type="Pfam" id="PF00890">
    <property type="entry name" value="FAD_binding_2"/>
    <property type="match status" value="1"/>
</dbReference>
<dbReference type="SUPFAM" id="SSF51905">
    <property type="entry name" value="FAD/NAD(P)-binding domain"/>
    <property type="match status" value="1"/>
</dbReference>
<feature type="domain" description="FAD-dependent oxidoreductase 2 FAD-binding" evidence="5">
    <location>
        <begin position="23"/>
        <end position="55"/>
    </location>
</feature>
<sequence length="107" mass="11608">MSSTGPAAADPELERLSPSGIRVLVVGAGFGGLTAAIECHRKGHDVTVLEKVSELRPLGDIISFGQNSSRIFARWPGVLDAMEPLIHRSEATVYHDWHGRYVTTHCT</sequence>
<dbReference type="Proteomes" id="UP001586593">
    <property type="component" value="Unassembled WGS sequence"/>
</dbReference>
<keyword evidence="3" id="KW-0560">Oxidoreductase</keyword>
<comment type="similarity">
    <text evidence="1">Belongs to the paxM FAD-dependent monooxygenase family.</text>
</comment>